<feature type="domain" description="AAA" evidence="17">
    <location>
        <begin position="605"/>
        <end position="717"/>
    </location>
</feature>
<keyword evidence="20" id="KW-1185">Reference proteome</keyword>
<dbReference type="CDD" id="cd05387">
    <property type="entry name" value="BY-kinase"/>
    <property type="match status" value="1"/>
</dbReference>
<evidence type="ECO:0000256" key="5">
    <source>
        <dbReference type="ARBA" id="ARBA00022679"/>
    </source>
</evidence>
<keyword evidence="11" id="KW-0472">Membrane</keyword>
<comment type="subcellular location">
    <subcellularLocation>
        <location evidence="1">Cell inner membrane</location>
        <topology evidence="1">Multi-pass membrane protein</topology>
    </subcellularLocation>
</comment>
<dbReference type="EMBL" id="NRRV01000100">
    <property type="protein sequence ID" value="MBK1633624.1"/>
    <property type="molecule type" value="Genomic_DNA"/>
</dbReference>
<keyword evidence="12" id="KW-0829">Tyrosine-protein kinase</keyword>
<dbReference type="PANTHER" id="PTHR32309:SF32">
    <property type="entry name" value="TYROSINE-PROTEIN KINASE ETK-RELATED"/>
    <property type="match status" value="1"/>
</dbReference>
<evidence type="ECO:0000256" key="4">
    <source>
        <dbReference type="ARBA" id="ARBA00022519"/>
    </source>
</evidence>
<keyword evidence="10" id="KW-1133">Transmembrane helix</keyword>
<dbReference type="InterPro" id="IPR025669">
    <property type="entry name" value="AAA_dom"/>
</dbReference>
<evidence type="ECO:0000256" key="9">
    <source>
        <dbReference type="ARBA" id="ARBA00022840"/>
    </source>
</evidence>
<keyword evidence="7" id="KW-0547">Nucleotide-binding</keyword>
<comment type="catalytic activity">
    <reaction evidence="13">
        <text>L-tyrosyl-[protein] + ATP = O-phospho-L-tyrosyl-[protein] + ADP + H(+)</text>
        <dbReference type="Rhea" id="RHEA:10596"/>
        <dbReference type="Rhea" id="RHEA-COMP:10136"/>
        <dbReference type="Rhea" id="RHEA-COMP:20101"/>
        <dbReference type="ChEBI" id="CHEBI:15378"/>
        <dbReference type="ChEBI" id="CHEBI:30616"/>
        <dbReference type="ChEBI" id="CHEBI:46858"/>
        <dbReference type="ChEBI" id="CHEBI:61978"/>
        <dbReference type="ChEBI" id="CHEBI:456216"/>
    </reaction>
</comment>
<keyword evidence="9" id="KW-0067">ATP-binding</keyword>
<evidence type="ECO:0000256" key="2">
    <source>
        <dbReference type="ARBA" id="ARBA00008883"/>
    </source>
</evidence>
<evidence type="ECO:0000256" key="14">
    <source>
        <dbReference type="SAM" id="Coils"/>
    </source>
</evidence>
<dbReference type="InterPro" id="IPR032807">
    <property type="entry name" value="GNVR"/>
</dbReference>
<dbReference type="InterPro" id="IPR005702">
    <property type="entry name" value="Wzc-like_C"/>
</dbReference>
<dbReference type="NCBIfam" id="TIGR01007">
    <property type="entry name" value="eps_fam"/>
    <property type="match status" value="1"/>
</dbReference>
<feature type="domain" description="Tyrosine-protein kinase G-rich" evidence="18">
    <location>
        <begin position="437"/>
        <end position="515"/>
    </location>
</feature>
<feature type="domain" description="Polysaccharide chain length determinant N-terminal" evidence="16">
    <location>
        <begin position="66"/>
        <end position="154"/>
    </location>
</feature>
<comment type="caution">
    <text evidence="19">The sequence shown here is derived from an EMBL/GenBank/DDBJ whole genome shotgun (WGS) entry which is preliminary data.</text>
</comment>
<evidence type="ECO:0000256" key="12">
    <source>
        <dbReference type="ARBA" id="ARBA00023137"/>
    </source>
</evidence>
<name>A0ABS1CQ53_9GAMM</name>
<reference evidence="19 20" key="1">
    <citation type="journal article" date="2020" name="Microorganisms">
        <title>Osmotic Adaptation and Compatible Solute Biosynthesis of Phototrophic Bacteria as Revealed from Genome Analyses.</title>
        <authorList>
            <person name="Imhoff J.F."/>
            <person name="Rahn T."/>
            <person name="Kunzel S."/>
            <person name="Keller A."/>
            <person name="Neulinger S.C."/>
        </authorList>
    </citation>
    <scope>NUCLEOTIDE SEQUENCE [LARGE SCALE GENOMIC DNA]</scope>
    <source>
        <strain evidence="19 20">DSM 6210</strain>
    </source>
</reference>
<comment type="similarity">
    <text evidence="2">Belongs to the etk/wzc family.</text>
</comment>
<keyword evidence="8" id="KW-0418">Kinase</keyword>
<evidence type="ECO:0000256" key="7">
    <source>
        <dbReference type="ARBA" id="ARBA00022741"/>
    </source>
</evidence>
<dbReference type="Proteomes" id="UP000748752">
    <property type="component" value="Unassembled WGS sequence"/>
</dbReference>
<dbReference type="SUPFAM" id="SSF52540">
    <property type="entry name" value="P-loop containing nucleoside triphosphate hydrolases"/>
    <property type="match status" value="1"/>
</dbReference>
<gene>
    <name evidence="19" type="ORF">CKO31_23335</name>
</gene>
<sequence length="797" mass="87153">MPGPCSSVHLGVPGAARIAAVRSANTMNDVRPAFPATDPPSAWPEATQTQAETFPRDYDDDQGGNLHDLLWTAWDAKWLILAILAIATAAGFYRYLSTDPSYTANGLMQIETNQAGASALQAFEQYGEVLGGSVSVAAEIAVMKSRPVMSDVVERLNLDIRATPVYYPYFGRAIARSYRGPGVAKPWFGRSQYAWGGERIQVQSLLVPQAFYGKPLILEAGTEGSYRLLSPAGAELLRGETGVRAQTQIDGEPLVIFVTRLKARAGTHFHVKKLTVNAAAAGLARSFSAAERPAQSGILRTSFTAGEPERAATVLNAIMENYQRRNLERKGEEADKTLAFLEKQLPPLQTRLEAAETAYKDYLREHGTIDITRETQEVLTSITEIESELFTLQQERERLRARFKPAHPKIRSIDSLVDRLSARLAALEAQTESLPTVQQTVLRLKRDVEVTSGLYSNLINSLQELRIAKAGTVGNARIIEDALPPGGPVAPSLSRKVLTSIMIGLLVALALVYLRVKLRRGIDDPDALEQRIGLPVLATIPFSQAQDRIAKAIKKRHKTAVQPLALQAPGDPAVESIRSLRTSLHFLLLEANNKTLLITGPTQEVGKSFLSLNLAVLLAQAGSKVLLIDGDMRKGHLHRLAGVRPQQGLCEYLTGDLGPNPSILHLEEMGIDFLPAGTRPPNPADLLMHERFAALLESSSGRYDYVLIDAPPVLAVTDAAVIGQHGGATLMVARSPMNNAEQVEQSIKTLQQSGARTRGMILNGISLQSRYSYRYRYRYAYRYADTKTDRQPKPAPS</sequence>
<evidence type="ECO:0000256" key="8">
    <source>
        <dbReference type="ARBA" id="ARBA00022777"/>
    </source>
</evidence>
<keyword evidence="3" id="KW-1003">Cell membrane</keyword>
<dbReference type="InterPro" id="IPR003856">
    <property type="entry name" value="LPS_length_determ_N"/>
</dbReference>
<accession>A0ABS1CQ53</accession>
<evidence type="ECO:0000256" key="10">
    <source>
        <dbReference type="ARBA" id="ARBA00022989"/>
    </source>
</evidence>
<organism evidence="19 20">
    <name type="scientific">Thiohalocapsa halophila</name>
    <dbReference type="NCBI Taxonomy" id="69359"/>
    <lineage>
        <taxon>Bacteria</taxon>
        <taxon>Pseudomonadati</taxon>
        <taxon>Pseudomonadota</taxon>
        <taxon>Gammaproteobacteria</taxon>
        <taxon>Chromatiales</taxon>
        <taxon>Chromatiaceae</taxon>
        <taxon>Thiohalocapsa</taxon>
    </lineage>
</organism>
<evidence type="ECO:0008006" key="21">
    <source>
        <dbReference type="Google" id="ProtNLM"/>
    </source>
</evidence>
<dbReference type="InterPro" id="IPR050445">
    <property type="entry name" value="Bact_polysacc_biosynth/exp"/>
</dbReference>
<dbReference type="InterPro" id="IPR027417">
    <property type="entry name" value="P-loop_NTPase"/>
</dbReference>
<evidence type="ECO:0000256" key="15">
    <source>
        <dbReference type="SAM" id="MobiDB-lite"/>
    </source>
</evidence>
<keyword evidence="4" id="KW-0997">Cell inner membrane</keyword>
<evidence type="ECO:0000256" key="3">
    <source>
        <dbReference type="ARBA" id="ARBA00022475"/>
    </source>
</evidence>
<evidence type="ECO:0000256" key="13">
    <source>
        <dbReference type="ARBA" id="ARBA00053015"/>
    </source>
</evidence>
<evidence type="ECO:0000256" key="6">
    <source>
        <dbReference type="ARBA" id="ARBA00022692"/>
    </source>
</evidence>
<evidence type="ECO:0000256" key="11">
    <source>
        <dbReference type="ARBA" id="ARBA00023136"/>
    </source>
</evidence>
<dbReference type="Gene3D" id="3.40.50.300">
    <property type="entry name" value="P-loop containing nucleotide triphosphate hydrolases"/>
    <property type="match status" value="1"/>
</dbReference>
<evidence type="ECO:0000259" key="17">
    <source>
        <dbReference type="Pfam" id="PF13614"/>
    </source>
</evidence>
<feature type="coiled-coil region" evidence="14">
    <location>
        <begin position="382"/>
        <end position="430"/>
    </location>
</feature>
<evidence type="ECO:0000313" key="19">
    <source>
        <dbReference type="EMBL" id="MBK1633624.1"/>
    </source>
</evidence>
<feature type="region of interest" description="Disordered" evidence="15">
    <location>
        <begin position="30"/>
        <end position="49"/>
    </location>
</feature>
<dbReference type="Pfam" id="PF13614">
    <property type="entry name" value="AAA_31"/>
    <property type="match status" value="1"/>
</dbReference>
<dbReference type="Pfam" id="PF23607">
    <property type="entry name" value="WZC_N"/>
    <property type="match status" value="1"/>
</dbReference>
<evidence type="ECO:0000313" key="20">
    <source>
        <dbReference type="Proteomes" id="UP000748752"/>
    </source>
</evidence>
<evidence type="ECO:0000256" key="1">
    <source>
        <dbReference type="ARBA" id="ARBA00004429"/>
    </source>
</evidence>
<proteinExistence type="inferred from homology"/>
<protein>
    <recommendedName>
        <fullName evidence="21">Polysaccharide biosynthesis tyrosine autokinase</fullName>
    </recommendedName>
</protein>
<dbReference type="Pfam" id="PF02706">
    <property type="entry name" value="Wzz"/>
    <property type="match status" value="1"/>
</dbReference>
<dbReference type="Pfam" id="PF13807">
    <property type="entry name" value="GNVR"/>
    <property type="match status" value="1"/>
</dbReference>
<dbReference type="PANTHER" id="PTHR32309">
    <property type="entry name" value="TYROSINE-PROTEIN KINASE"/>
    <property type="match status" value="1"/>
</dbReference>
<evidence type="ECO:0000259" key="16">
    <source>
        <dbReference type="Pfam" id="PF02706"/>
    </source>
</evidence>
<keyword evidence="6" id="KW-0812">Transmembrane</keyword>
<keyword evidence="5" id="KW-0808">Transferase</keyword>
<dbReference type="SUPFAM" id="SSF57997">
    <property type="entry name" value="Tropomyosin"/>
    <property type="match status" value="1"/>
</dbReference>
<evidence type="ECO:0000259" key="18">
    <source>
        <dbReference type="Pfam" id="PF13807"/>
    </source>
</evidence>
<keyword evidence="14" id="KW-0175">Coiled coil</keyword>